<dbReference type="Proteomes" id="UP000033423">
    <property type="component" value="Unassembled WGS sequence"/>
</dbReference>
<sequence length="51" mass="5332">KGVIAIGQFGIGVVTIAQFGIGIVFAFGQFTAAIMAEVPDCRVRDVPIKPL</sequence>
<protein>
    <submittedName>
        <fullName evidence="2">Uncharacterized protein</fullName>
    </submittedName>
</protein>
<evidence type="ECO:0000313" key="2">
    <source>
        <dbReference type="EMBL" id="KJU86460.1"/>
    </source>
</evidence>
<organism evidence="2 3">
    <name type="scientific">Candidatus Magnetobacterium bavaricum</name>
    <dbReference type="NCBI Taxonomy" id="29290"/>
    <lineage>
        <taxon>Bacteria</taxon>
        <taxon>Pseudomonadati</taxon>
        <taxon>Nitrospirota</taxon>
        <taxon>Thermodesulfovibrionia</taxon>
        <taxon>Thermodesulfovibrionales</taxon>
        <taxon>Candidatus Magnetobacteriaceae</taxon>
        <taxon>Candidatus Magnetobacterium</taxon>
    </lineage>
</organism>
<keyword evidence="1" id="KW-0812">Transmembrane</keyword>
<keyword evidence="3" id="KW-1185">Reference proteome</keyword>
<dbReference type="EMBL" id="LACI01000581">
    <property type="protein sequence ID" value="KJU86460.1"/>
    <property type="molecule type" value="Genomic_DNA"/>
</dbReference>
<feature type="non-terminal residue" evidence="2">
    <location>
        <position position="1"/>
    </location>
</feature>
<gene>
    <name evidence="2" type="ORF">MBAV_001356</name>
</gene>
<keyword evidence="1" id="KW-0472">Membrane</keyword>
<feature type="transmembrane region" description="Helical" evidence="1">
    <location>
        <begin position="6"/>
        <end position="27"/>
    </location>
</feature>
<evidence type="ECO:0000256" key="1">
    <source>
        <dbReference type="SAM" id="Phobius"/>
    </source>
</evidence>
<comment type="caution">
    <text evidence="2">The sequence shown here is derived from an EMBL/GenBank/DDBJ whole genome shotgun (WGS) entry which is preliminary data.</text>
</comment>
<reference evidence="2 3" key="1">
    <citation type="submission" date="2015-02" db="EMBL/GenBank/DDBJ databases">
        <title>Single-cell genomics of uncultivated deep-branching MTB reveals a conserved set of magnetosome genes.</title>
        <authorList>
            <person name="Kolinko S."/>
            <person name="Richter M."/>
            <person name="Glockner F.O."/>
            <person name="Brachmann A."/>
            <person name="Schuler D."/>
        </authorList>
    </citation>
    <scope>NUCLEOTIDE SEQUENCE [LARGE SCALE GENOMIC DNA]</scope>
    <source>
        <strain evidence="2">TM-1</strain>
    </source>
</reference>
<accession>A0A0F3GX52</accession>
<dbReference type="AlphaFoldDB" id="A0A0F3GX52"/>
<proteinExistence type="predicted"/>
<evidence type="ECO:0000313" key="3">
    <source>
        <dbReference type="Proteomes" id="UP000033423"/>
    </source>
</evidence>
<keyword evidence="1" id="KW-1133">Transmembrane helix</keyword>
<name>A0A0F3GX52_9BACT</name>